<organism evidence="3 4">
    <name type="scientific">Hydrogenobacter hydrogenophilus</name>
    <dbReference type="NCBI Taxonomy" id="35835"/>
    <lineage>
        <taxon>Bacteria</taxon>
        <taxon>Pseudomonadati</taxon>
        <taxon>Aquificota</taxon>
        <taxon>Aquificia</taxon>
        <taxon>Aquificales</taxon>
        <taxon>Aquificaceae</taxon>
        <taxon>Hydrogenobacter</taxon>
    </lineage>
</organism>
<feature type="chain" id="PRO_5012605880" evidence="2">
    <location>
        <begin position="16"/>
        <end position="134"/>
    </location>
</feature>
<keyword evidence="1" id="KW-0472">Membrane</keyword>
<feature type="signal peptide" evidence="2">
    <location>
        <begin position="1"/>
        <end position="15"/>
    </location>
</feature>
<dbReference type="RefSeq" id="WP_096603438.1">
    <property type="nucleotide sequence ID" value="NZ_OBEN01000015.1"/>
</dbReference>
<sequence>MRLLFLLLLPFLAFALQCGFEDVGGKQACVCRERNQMQIVDNSYCGACSCDTIEQVLQDFVNSAKNTSIFQFLQGFSLNVGGTPPPPIPVNLPPFVNTAIDIAGNPVMVSLLVAMKTAWIIFATILSYFIIFRR</sequence>
<name>A0A285P5L6_9AQUI</name>
<protein>
    <submittedName>
        <fullName evidence="3">Uncharacterized protein</fullName>
    </submittedName>
</protein>
<accession>A0A285P5L6</accession>
<evidence type="ECO:0000313" key="4">
    <source>
        <dbReference type="Proteomes" id="UP000218627"/>
    </source>
</evidence>
<dbReference type="EMBL" id="OBEN01000015">
    <property type="protein sequence ID" value="SNZ16738.1"/>
    <property type="molecule type" value="Genomic_DNA"/>
</dbReference>
<evidence type="ECO:0000313" key="3">
    <source>
        <dbReference type="EMBL" id="SNZ16738.1"/>
    </source>
</evidence>
<evidence type="ECO:0000256" key="2">
    <source>
        <dbReference type="SAM" id="SignalP"/>
    </source>
</evidence>
<dbReference type="AlphaFoldDB" id="A0A285P5L6"/>
<gene>
    <name evidence="3" type="ORF">SAMN06265353_1693</name>
</gene>
<keyword evidence="1" id="KW-0812">Transmembrane</keyword>
<keyword evidence="2" id="KW-0732">Signal</keyword>
<keyword evidence="1" id="KW-1133">Transmembrane helix</keyword>
<feature type="transmembrane region" description="Helical" evidence="1">
    <location>
        <begin position="107"/>
        <end position="131"/>
    </location>
</feature>
<proteinExistence type="predicted"/>
<reference evidence="4" key="1">
    <citation type="submission" date="2017-09" db="EMBL/GenBank/DDBJ databases">
        <authorList>
            <person name="Varghese N."/>
            <person name="Submissions S."/>
        </authorList>
    </citation>
    <scope>NUCLEOTIDE SEQUENCE [LARGE SCALE GENOMIC DNA]</scope>
    <source>
        <strain evidence="4">DSM 2913</strain>
    </source>
</reference>
<evidence type="ECO:0000256" key="1">
    <source>
        <dbReference type="SAM" id="Phobius"/>
    </source>
</evidence>
<keyword evidence="4" id="KW-1185">Reference proteome</keyword>
<dbReference type="Proteomes" id="UP000218627">
    <property type="component" value="Unassembled WGS sequence"/>
</dbReference>